<sequence length="1243" mass="135160">MPPHIFHAVSDDPSRQFGCMAALFHLLHHQYPRFPPRKRSPNNIMPPSTTSSAPASSVPDYGHAGPDNVISDTHRRSCGKKNSRKVAANGKKGLATNPRYNSDAKSKNSPERVSNRCKRSSSFLNSPTPSIIKAPASSATPCHEKAEMSSCSECNELIHESPSIFSSSRSTNYTLRQSPKAKCQTADDEKAGIQISAVSSNISSALASRICVNTESSSSPSSPHMPLAQALKEARRSSPTRSAVCKSLFMDKPRAAMDVKADLERTPAAARSCRRRLDEDDHKVTDSLSMARLPRAAPTPQTLLHGLQESVKVLKQFVDGFDTHDQLVQQNAKKNISSSSSWWSNAKSKSRLFKSSGHHQQLCTGTQKYSNSGSTFHIGDNLYAPAAARTSSFDYNEAVRISQKLEETPARLSLDGRELVPKAVMKLREAMRLGHLHIDNSAEHPLGKFIQSTQAEGFDGKSTDTARSTCRPLSVACRNSSLEENSPVSKLEGDARGQRSNVIARLMGLDSLSSPNRENYGGSTDSKPVTPRQTSQRPSLLFKDLLTSRCSPRSKLDQPGGHISASIFAAAEQIRVRDAALASSTSTSKMGASRISANSQNKGCAFVPHSSSLHCYNTPEAPGDVIIKEEYDGTPKVIFRKVPSNESTESALNSSSCGTVEYRQYLSKASSCKATQRRHAKVNEVMPSSILALSCRESNSGSRRALSEAGNAPAHKVKIRDKEDVPTRIVVMESRRMTDLPVLDEFTVSRGRKEVPAKNLLPSAGSIRPADAGNHYIKPAAELGNAYDFLLFETENARSANLLASSKKGDTSSIIKQHRGADAHDNRKSAHAQNHKHLEAILRRNNDINSRPQWRSKKELALTVPNCVGMGQPERWSIPSGRPGAASVDEAANYSVISTHSEGSEGYPKMVESRNISSSCVVNSAAHAGRRRSHDDQLVELTETSVSLTATDEQSANKLFTSDQKKNRNVATGDERLNMKGGSRVGYAGRRRPEGAKNAASGADVVLEAAKLMDDRSRTLYHSSCGPHELIHEQRKAAVKAKKMAMAKNMSSACGHERTGIMVRARVADDAGSPISSLPATSTRIRPGVGAVQPHEALATMSSSSKKTINSSGEDHPTIRHQLTDLAPCNAQVISSQSSPAPIINGDKEYLISQAECENEISKCFEATLLPPLDLFSSLNILSNRKHFVCCNPLDNVSLEKEQSEKAINCWRCLTFSSLSPIVHSIFMSLEDNIFHDLLLEIL</sequence>
<feature type="compositionally biased region" description="Low complexity" evidence="1">
    <location>
        <begin position="46"/>
        <end position="57"/>
    </location>
</feature>
<protein>
    <submittedName>
        <fullName evidence="2">Uncharacterized protein</fullName>
    </submittedName>
</protein>
<feature type="region of interest" description="Disordered" evidence="1">
    <location>
        <begin position="34"/>
        <end position="137"/>
    </location>
</feature>
<feature type="region of interest" description="Disordered" evidence="1">
    <location>
        <begin position="511"/>
        <end position="537"/>
    </location>
</feature>
<feature type="compositionally biased region" description="Polar residues" evidence="1">
    <location>
        <begin position="120"/>
        <end position="129"/>
    </location>
</feature>
<feature type="compositionally biased region" description="Basic and acidic residues" evidence="1">
    <location>
        <begin position="102"/>
        <end position="114"/>
    </location>
</feature>
<proteinExistence type="predicted"/>
<reference evidence="2" key="1">
    <citation type="submission" date="2021-01" db="EMBL/GenBank/DDBJ databases">
        <title>Adiantum capillus-veneris genome.</title>
        <authorList>
            <person name="Fang Y."/>
            <person name="Liao Q."/>
        </authorList>
    </citation>
    <scope>NUCLEOTIDE SEQUENCE</scope>
    <source>
        <strain evidence="2">H3</strain>
        <tissue evidence="2">Leaf</tissue>
    </source>
</reference>
<dbReference type="AlphaFoldDB" id="A0A9D4V1X7"/>
<accession>A0A9D4V1X7</accession>
<name>A0A9D4V1X7_ADICA</name>
<comment type="caution">
    <text evidence="2">The sequence shown here is derived from an EMBL/GenBank/DDBJ whole genome shotgun (WGS) entry which is preliminary data.</text>
</comment>
<dbReference type="Proteomes" id="UP000886520">
    <property type="component" value="Chromosome 7"/>
</dbReference>
<evidence type="ECO:0000313" key="3">
    <source>
        <dbReference type="Proteomes" id="UP000886520"/>
    </source>
</evidence>
<gene>
    <name evidence="2" type="ORF">GOP47_0007326</name>
</gene>
<evidence type="ECO:0000256" key="1">
    <source>
        <dbReference type="SAM" id="MobiDB-lite"/>
    </source>
</evidence>
<dbReference type="OrthoDB" id="2005449at2759"/>
<keyword evidence="3" id="KW-1185">Reference proteome</keyword>
<organism evidence="2 3">
    <name type="scientific">Adiantum capillus-veneris</name>
    <name type="common">Maidenhair fern</name>
    <dbReference type="NCBI Taxonomy" id="13818"/>
    <lineage>
        <taxon>Eukaryota</taxon>
        <taxon>Viridiplantae</taxon>
        <taxon>Streptophyta</taxon>
        <taxon>Embryophyta</taxon>
        <taxon>Tracheophyta</taxon>
        <taxon>Polypodiopsida</taxon>
        <taxon>Polypodiidae</taxon>
        <taxon>Polypodiales</taxon>
        <taxon>Pteridineae</taxon>
        <taxon>Pteridaceae</taxon>
        <taxon>Vittarioideae</taxon>
        <taxon>Adiantum</taxon>
    </lineage>
</organism>
<dbReference type="EMBL" id="JABFUD020000007">
    <property type="protein sequence ID" value="KAI5077502.1"/>
    <property type="molecule type" value="Genomic_DNA"/>
</dbReference>
<evidence type="ECO:0000313" key="2">
    <source>
        <dbReference type="EMBL" id="KAI5077502.1"/>
    </source>
</evidence>